<accession>A0A919N5W2</accession>
<name>A0A919N5W2_9ACTN</name>
<keyword evidence="2" id="KW-1185">Reference proteome</keyword>
<dbReference type="EMBL" id="BOMW01000022">
    <property type="protein sequence ID" value="GIF04906.1"/>
    <property type="molecule type" value="Genomic_DNA"/>
</dbReference>
<protein>
    <submittedName>
        <fullName evidence="1">Uncharacterized protein</fullName>
    </submittedName>
</protein>
<reference evidence="1" key="1">
    <citation type="submission" date="2021-01" db="EMBL/GenBank/DDBJ databases">
        <title>Whole genome shotgun sequence of Actinoplanes siamensis NBRC 109076.</title>
        <authorList>
            <person name="Komaki H."/>
            <person name="Tamura T."/>
        </authorList>
    </citation>
    <scope>NUCLEOTIDE SEQUENCE</scope>
    <source>
        <strain evidence="1">NBRC 109076</strain>
    </source>
</reference>
<evidence type="ECO:0000313" key="1">
    <source>
        <dbReference type="EMBL" id="GIF04906.1"/>
    </source>
</evidence>
<sequence>MPSRRQIRARRGEELIRYLTYEVCDHCLMEFLLDPPYGIDPLRLGMTPDEARAALETIGQMQPTAHGEPAVHLASGLGAGLRCRQLTRTC</sequence>
<evidence type="ECO:0000313" key="2">
    <source>
        <dbReference type="Proteomes" id="UP000629619"/>
    </source>
</evidence>
<dbReference type="Proteomes" id="UP000629619">
    <property type="component" value="Unassembled WGS sequence"/>
</dbReference>
<dbReference type="AlphaFoldDB" id="A0A919N5W2"/>
<gene>
    <name evidence="1" type="ORF">Asi03nite_24440</name>
</gene>
<proteinExistence type="predicted"/>
<comment type="caution">
    <text evidence="1">The sequence shown here is derived from an EMBL/GenBank/DDBJ whole genome shotgun (WGS) entry which is preliminary data.</text>
</comment>
<organism evidence="1 2">
    <name type="scientific">Actinoplanes siamensis</name>
    <dbReference type="NCBI Taxonomy" id="1223317"/>
    <lineage>
        <taxon>Bacteria</taxon>
        <taxon>Bacillati</taxon>
        <taxon>Actinomycetota</taxon>
        <taxon>Actinomycetes</taxon>
        <taxon>Micromonosporales</taxon>
        <taxon>Micromonosporaceae</taxon>
        <taxon>Actinoplanes</taxon>
    </lineage>
</organism>